<protein>
    <submittedName>
        <fullName evidence="1">Uncharacterized protein</fullName>
    </submittedName>
</protein>
<organism evidence="1 3">
    <name type="scientific">Parabacteroides distasonis</name>
    <dbReference type="NCBI Taxonomy" id="823"/>
    <lineage>
        <taxon>Bacteria</taxon>
        <taxon>Pseudomonadati</taxon>
        <taxon>Bacteroidota</taxon>
        <taxon>Bacteroidia</taxon>
        <taxon>Bacteroidales</taxon>
        <taxon>Tannerellaceae</taxon>
        <taxon>Parabacteroides</taxon>
    </lineage>
</organism>
<dbReference type="EMBL" id="WKNE01000051">
    <property type="protein sequence ID" value="MRZ57363.1"/>
    <property type="molecule type" value="Genomic_DNA"/>
</dbReference>
<dbReference type="EMBL" id="WKMO01000030">
    <property type="protein sequence ID" value="MSB75728.1"/>
    <property type="molecule type" value="Genomic_DNA"/>
</dbReference>
<name>A0A3R5XBX4_PARDI</name>
<dbReference type="AlphaFoldDB" id="A0A3R5XBX4"/>
<comment type="caution">
    <text evidence="1">The sequence shown here is derived from an EMBL/GenBank/DDBJ whole genome shotgun (WGS) entry which is preliminary data.</text>
</comment>
<evidence type="ECO:0000313" key="3">
    <source>
        <dbReference type="Proteomes" id="UP000432516"/>
    </source>
</evidence>
<reference evidence="3 4" key="1">
    <citation type="journal article" date="2019" name="Nat. Med.">
        <title>A library of human gut bacterial isolates paired with longitudinal multiomics data enables mechanistic microbiome research.</title>
        <authorList>
            <person name="Poyet M."/>
            <person name="Groussin M."/>
            <person name="Gibbons S.M."/>
            <person name="Avila-Pacheco J."/>
            <person name="Jiang X."/>
            <person name="Kearney S.M."/>
            <person name="Perrotta A.R."/>
            <person name="Berdy B."/>
            <person name="Zhao S."/>
            <person name="Lieberman T.D."/>
            <person name="Swanson P.K."/>
            <person name="Smith M."/>
            <person name="Roesemann S."/>
            <person name="Alexander J.E."/>
            <person name="Rich S.A."/>
            <person name="Livny J."/>
            <person name="Vlamakis H."/>
            <person name="Clish C."/>
            <person name="Bullock K."/>
            <person name="Deik A."/>
            <person name="Scott J."/>
            <person name="Pierce K.A."/>
            <person name="Xavier R.J."/>
            <person name="Alm E.J."/>
        </authorList>
    </citation>
    <scope>NUCLEOTIDE SEQUENCE [LARGE SCALE GENOMIC DNA]</scope>
    <source>
        <strain evidence="1 3">BIOML-A2</strain>
        <strain evidence="2 4">BIOML-A20</strain>
    </source>
</reference>
<dbReference type="Proteomes" id="UP000432516">
    <property type="component" value="Unassembled WGS sequence"/>
</dbReference>
<accession>A0A3R5XBX4</accession>
<gene>
    <name evidence="1" type="ORF">GKD68_22005</name>
    <name evidence="2" type="ORF">GKD70_20920</name>
</gene>
<dbReference type="Gene3D" id="3.40.1420.30">
    <property type="match status" value="1"/>
</dbReference>
<dbReference type="Proteomes" id="UP000441609">
    <property type="component" value="Unassembled WGS sequence"/>
</dbReference>
<evidence type="ECO:0000313" key="1">
    <source>
        <dbReference type="EMBL" id="MRZ57363.1"/>
    </source>
</evidence>
<proteinExistence type="predicted"/>
<evidence type="ECO:0000313" key="2">
    <source>
        <dbReference type="EMBL" id="MSB75728.1"/>
    </source>
</evidence>
<dbReference type="SUPFAM" id="SSF160574">
    <property type="entry name" value="BT0923-like"/>
    <property type="match status" value="1"/>
</dbReference>
<evidence type="ECO:0000313" key="4">
    <source>
        <dbReference type="Proteomes" id="UP000441609"/>
    </source>
</evidence>
<sequence>MGLGSSVAFAGNMVSDVEIVVMVNDYKPIEVKDLPQAVQDTIKKDFADLTIKEAAVEESEEGTKTYKVTFTDAEGTDSEVFFNEKGEVLK</sequence>